<reference evidence="1 2" key="1">
    <citation type="submission" date="2019-12" db="EMBL/GenBank/DDBJ databases">
        <title>Genomic-based taxomic classification of the family Erythrobacteraceae.</title>
        <authorList>
            <person name="Xu L."/>
        </authorList>
    </citation>
    <scope>NUCLEOTIDE SEQUENCE [LARGE SCALE GENOMIC DNA]</scope>
    <source>
        <strain evidence="1 2">M0322</strain>
    </source>
</reference>
<dbReference type="Proteomes" id="UP000466966">
    <property type="component" value="Unassembled WGS sequence"/>
</dbReference>
<sequence length="139" mass="15331">MFSNTRTWTIEWGDCDPAGIVFYPRFFAAFDTSTARLIEAATSRTSADLMREHGIIGWPMVETGARFIEPASFGEQVHIETQVTRVGRSSFGIAHRLLKDGRLCLEATEVRVWAAHSPVGLGIMGVPIPEQIAQQLRGG</sequence>
<organism evidence="1 2">
    <name type="scientific">Alteraurantiacibacter buctensis</name>
    <dbReference type="NCBI Taxonomy" id="1503981"/>
    <lineage>
        <taxon>Bacteria</taxon>
        <taxon>Pseudomonadati</taxon>
        <taxon>Pseudomonadota</taxon>
        <taxon>Alphaproteobacteria</taxon>
        <taxon>Sphingomonadales</taxon>
        <taxon>Erythrobacteraceae</taxon>
        <taxon>Alteraurantiacibacter</taxon>
    </lineage>
</organism>
<protein>
    <submittedName>
        <fullName evidence="1">Acyl-CoA thioesterase</fullName>
    </submittedName>
</protein>
<evidence type="ECO:0000313" key="2">
    <source>
        <dbReference type="Proteomes" id="UP000466966"/>
    </source>
</evidence>
<dbReference type="RefSeq" id="WP_160772949.1">
    <property type="nucleotide sequence ID" value="NZ_WTYV01000007.1"/>
</dbReference>
<accession>A0A844Z2U9</accession>
<keyword evidence="2" id="KW-1185">Reference proteome</keyword>
<dbReference type="InterPro" id="IPR029069">
    <property type="entry name" value="HotDog_dom_sf"/>
</dbReference>
<dbReference type="AlphaFoldDB" id="A0A844Z2U9"/>
<dbReference type="SUPFAM" id="SSF54637">
    <property type="entry name" value="Thioesterase/thiol ester dehydrase-isomerase"/>
    <property type="match status" value="1"/>
</dbReference>
<dbReference type="CDD" id="cd00586">
    <property type="entry name" value="4HBT"/>
    <property type="match status" value="1"/>
</dbReference>
<gene>
    <name evidence="1" type="ORF">GRI99_15395</name>
</gene>
<dbReference type="OrthoDB" id="7204167at2"/>
<dbReference type="Pfam" id="PF13279">
    <property type="entry name" value="4HBT_2"/>
    <property type="match status" value="1"/>
</dbReference>
<name>A0A844Z2U9_9SPHN</name>
<dbReference type="Gene3D" id="3.10.129.10">
    <property type="entry name" value="Hotdog Thioesterase"/>
    <property type="match status" value="1"/>
</dbReference>
<evidence type="ECO:0000313" key="1">
    <source>
        <dbReference type="EMBL" id="MXO73014.1"/>
    </source>
</evidence>
<proteinExistence type="predicted"/>
<comment type="caution">
    <text evidence="1">The sequence shown here is derived from an EMBL/GenBank/DDBJ whole genome shotgun (WGS) entry which is preliminary data.</text>
</comment>
<dbReference type="EMBL" id="WTYV01000007">
    <property type="protein sequence ID" value="MXO73014.1"/>
    <property type="molecule type" value="Genomic_DNA"/>
</dbReference>